<reference evidence="2 3" key="1">
    <citation type="submission" date="2022-11" db="EMBL/GenBank/DDBJ databases">
        <title>Minimal conservation of predation-associated metabolite biosynthetic gene clusters underscores biosynthetic potential of Myxococcota including descriptions for ten novel species: Archangium lansinium sp. nov., Myxococcus landrumus sp. nov., Nannocystis bai.</title>
        <authorList>
            <person name="Ahearne A."/>
            <person name="Stevens C."/>
            <person name="Dowd S."/>
        </authorList>
    </citation>
    <scope>NUCLEOTIDE SEQUENCE [LARGE SCALE GENOMIC DNA]</scope>
    <source>
        <strain evidence="2 3">RJM3</strain>
    </source>
</reference>
<dbReference type="Gene3D" id="3.40.50.1970">
    <property type="match status" value="1"/>
</dbReference>
<feature type="domain" description="PurE" evidence="1">
    <location>
        <begin position="120"/>
        <end position="252"/>
    </location>
</feature>
<accession>A0ABT5EZH5</accession>
<dbReference type="PANTHER" id="PTHR43064:SF1">
    <property type="entry name" value="SLL1489 PROTEIN"/>
    <property type="match status" value="1"/>
</dbReference>
<dbReference type="Pfam" id="PF00731">
    <property type="entry name" value="AIRC"/>
    <property type="match status" value="1"/>
</dbReference>
<keyword evidence="3" id="KW-1185">Reference proteome</keyword>
<dbReference type="RefSeq" id="WP_271925627.1">
    <property type="nucleotide sequence ID" value="NZ_JAQNDO010000001.1"/>
</dbReference>
<dbReference type="PANTHER" id="PTHR43064">
    <property type="entry name" value="PHOSPHORIBOSYLAMINOIMIDAZOLE CARBOXYLASE-RELATED"/>
    <property type="match status" value="1"/>
</dbReference>
<sequence>MDPRRVEELLERVRRGDATVEQAVEALKSLPFRDLGFATVDHHRALRQGMPEVIFGEGKSGEQIAGIAEEMVGAGTNVLVTRIDAEKAAIVGRRLPSFRYAPLARTGSVELAPPPKRLCAPVAVVTAGTSDNEVAEEAAETLSALGLEPLRIYDIGVAGIHRLLHRVEDLRRASAAIVCAGMEGALPSVVGGMISTPVIAVPTAVGYGTALSGFTALFAMLTSCASGVSVVNIGNGFGAAMAVHRMMPKASQAIEPPKTAG</sequence>
<organism evidence="2 3">
    <name type="scientific">Polyangium mundeleinium</name>
    <dbReference type="NCBI Taxonomy" id="2995306"/>
    <lineage>
        <taxon>Bacteria</taxon>
        <taxon>Pseudomonadati</taxon>
        <taxon>Myxococcota</taxon>
        <taxon>Polyangia</taxon>
        <taxon>Polyangiales</taxon>
        <taxon>Polyangiaceae</taxon>
        <taxon>Polyangium</taxon>
    </lineage>
</organism>
<dbReference type="NCBIfam" id="NF033503">
    <property type="entry name" value="LarB"/>
    <property type="match status" value="1"/>
</dbReference>
<name>A0ABT5EZH5_9BACT</name>
<evidence type="ECO:0000313" key="3">
    <source>
        <dbReference type="Proteomes" id="UP001221411"/>
    </source>
</evidence>
<evidence type="ECO:0000313" key="2">
    <source>
        <dbReference type="EMBL" id="MDC0747242.1"/>
    </source>
</evidence>
<proteinExistence type="predicted"/>
<dbReference type="InterPro" id="IPR039476">
    <property type="entry name" value="P2CMN_synthase_LarB"/>
</dbReference>
<dbReference type="InterPro" id="IPR000031">
    <property type="entry name" value="PurE_dom"/>
</dbReference>
<comment type="caution">
    <text evidence="2">The sequence shown here is derived from an EMBL/GenBank/DDBJ whole genome shotgun (WGS) entry which is preliminary data.</text>
</comment>
<dbReference type="EMBL" id="JAQNDO010000001">
    <property type="protein sequence ID" value="MDC0747242.1"/>
    <property type="molecule type" value="Genomic_DNA"/>
</dbReference>
<dbReference type="SUPFAM" id="SSF52255">
    <property type="entry name" value="N5-CAIR mutase (phosphoribosylaminoimidazole carboxylase, PurE)"/>
    <property type="match status" value="1"/>
</dbReference>
<evidence type="ECO:0000259" key="1">
    <source>
        <dbReference type="SMART" id="SM01001"/>
    </source>
</evidence>
<dbReference type="Proteomes" id="UP001221411">
    <property type="component" value="Unassembled WGS sequence"/>
</dbReference>
<protein>
    <submittedName>
        <fullName evidence="2">Nickel pincer cofactor biosynthesis protein LarB</fullName>
    </submittedName>
</protein>
<dbReference type="SMART" id="SM01001">
    <property type="entry name" value="AIRC"/>
    <property type="match status" value="1"/>
</dbReference>
<gene>
    <name evidence="2" type="primary">larB</name>
    <name evidence="2" type="ORF">POL67_38290</name>
</gene>